<dbReference type="CDD" id="cd03443">
    <property type="entry name" value="PaaI_thioesterase"/>
    <property type="match status" value="1"/>
</dbReference>
<evidence type="ECO:0000313" key="2">
    <source>
        <dbReference type="EMBL" id="CAD8759504.1"/>
    </source>
</evidence>
<protein>
    <recommendedName>
        <fullName evidence="3">Thioesterase domain-containing protein</fullName>
    </recommendedName>
</protein>
<keyword evidence="1" id="KW-0812">Transmembrane</keyword>
<keyword evidence="1" id="KW-1133">Transmembrane helix</keyword>
<reference evidence="2" key="1">
    <citation type="submission" date="2021-01" db="EMBL/GenBank/DDBJ databases">
        <authorList>
            <person name="Corre E."/>
            <person name="Pelletier E."/>
            <person name="Niang G."/>
            <person name="Scheremetjew M."/>
            <person name="Finn R."/>
            <person name="Kale V."/>
            <person name="Holt S."/>
            <person name="Cochrane G."/>
            <person name="Meng A."/>
            <person name="Brown T."/>
            <person name="Cohen L."/>
        </authorList>
    </citation>
    <scope>NUCLEOTIDE SEQUENCE</scope>
    <source>
        <strain evidence="2">CCMP441</strain>
    </source>
</reference>
<dbReference type="SUPFAM" id="SSF54637">
    <property type="entry name" value="Thioesterase/thiol ester dehydrase-isomerase"/>
    <property type="match status" value="1"/>
</dbReference>
<dbReference type="InterPro" id="IPR029069">
    <property type="entry name" value="HotDog_dom_sf"/>
</dbReference>
<name>A0A6T8PQ54_HEMAN</name>
<dbReference type="EMBL" id="HBFK01042939">
    <property type="protein sequence ID" value="CAD8759504.1"/>
    <property type="molecule type" value="Transcribed_RNA"/>
</dbReference>
<feature type="transmembrane region" description="Helical" evidence="1">
    <location>
        <begin position="20"/>
        <end position="39"/>
    </location>
</feature>
<evidence type="ECO:0008006" key="3">
    <source>
        <dbReference type="Google" id="ProtNLM"/>
    </source>
</evidence>
<dbReference type="Gene3D" id="3.10.129.10">
    <property type="entry name" value="Hotdog Thioesterase"/>
    <property type="match status" value="1"/>
</dbReference>
<dbReference type="AlphaFoldDB" id="A0A6T8PQ54"/>
<proteinExistence type="predicted"/>
<keyword evidence="1" id="KW-0472">Membrane</keyword>
<dbReference type="InterPro" id="IPR027961">
    <property type="entry name" value="DUF4442"/>
</dbReference>
<dbReference type="Pfam" id="PF14539">
    <property type="entry name" value="DUF4442"/>
    <property type="match status" value="1"/>
</dbReference>
<sequence>MMDAVLSTFLKPLIGILDAVRILLAVIVCILPIIFRYISKGKRAFSKLDELFIFMSSLPGGRFIFNRLLLWITSTYTETVRPTVTKLTPSGATVFVDNQVWMRNPFNSIHALALGNLAEMSTGLAVICATQHRKGVRAIPTRINLEYLKKARGRITATSKVALPSVSGPYDCVAELTNSQGEVVCKGTVTWQVSVKDS</sequence>
<evidence type="ECO:0000256" key="1">
    <source>
        <dbReference type="SAM" id="Phobius"/>
    </source>
</evidence>
<gene>
    <name evidence="2" type="ORF">HAND1043_LOCUS26018</name>
</gene>
<accession>A0A6T8PQ54</accession>
<organism evidence="2">
    <name type="scientific">Hemiselmis andersenii</name>
    <name type="common">Cryptophyte alga</name>
    <dbReference type="NCBI Taxonomy" id="464988"/>
    <lineage>
        <taxon>Eukaryota</taxon>
        <taxon>Cryptophyceae</taxon>
        <taxon>Cryptomonadales</taxon>
        <taxon>Hemiselmidaceae</taxon>
        <taxon>Hemiselmis</taxon>
    </lineage>
</organism>